<dbReference type="Proteomes" id="UP001595923">
    <property type="component" value="Unassembled WGS sequence"/>
</dbReference>
<evidence type="ECO:0000259" key="2">
    <source>
        <dbReference type="Pfam" id="PF02543"/>
    </source>
</evidence>
<evidence type="ECO:0000256" key="1">
    <source>
        <dbReference type="ARBA" id="ARBA00006129"/>
    </source>
</evidence>
<dbReference type="InterPro" id="IPR003696">
    <property type="entry name" value="Carbtransf_dom"/>
</dbReference>
<proteinExistence type="inferred from homology"/>
<evidence type="ECO:0000313" key="4">
    <source>
        <dbReference type="EMBL" id="MFC4564327.1"/>
    </source>
</evidence>
<organism evidence="4 5">
    <name type="scientific">Nocardiopsis mangrovi</name>
    <dbReference type="NCBI Taxonomy" id="1179818"/>
    <lineage>
        <taxon>Bacteria</taxon>
        <taxon>Bacillati</taxon>
        <taxon>Actinomycetota</taxon>
        <taxon>Actinomycetes</taxon>
        <taxon>Streptosporangiales</taxon>
        <taxon>Nocardiopsidaceae</taxon>
        <taxon>Nocardiopsis</taxon>
    </lineage>
</organism>
<dbReference type="InterPro" id="IPR031730">
    <property type="entry name" value="Carbam_trans_C"/>
</dbReference>
<dbReference type="InterPro" id="IPR038152">
    <property type="entry name" value="Carbam_trans_C_sf"/>
</dbReference>
<dbReference type="PANTHER" id="PTHR34847">
    <property type="entry name" value="NODULATION PROTEIN U"/>
    <property type="match status" value="1"/>
</dbReference>
<keyword evidence="5" id="KW-1185">Reference proteome</keyword>
<dbReference type="Pfam" id="PF16861">
    <property type="entry name" value="Carbam_trans_C"/>
    <property type="match status" value="1"/>
</dbReference>
<name>A0ABV9E0U8_9ACTN</name>
<dbReference type="SUPFAM" id="SSF53067">
    <property type="entry name" value="Actin-like ATPase domain"/>
    <property type="match status" value="1"/>
</dbReference>
<comment type="caution">
    <text evidence="4">The sequence shown here is derived from an EMBL/GenBank/DDBJ whole genome shotgun (WGS) entry which is preliminary data.</text>
</comment>
<dbReference type="InterPro" id="IPR043129">
    <property type="entry name" value="ATPase_NBD"/>
</dbReference>
<dbReference type="EMBL" id="JBHSFQ010000023">
    <property type="protein sequence ID" value="MFC4564327.1"/>
    <property type="molecule type" value="Genomic_DNA"/>
</dbReference>
<comment type="similarity">
    <text evidence="1">Belongs to the NodU/CmcH family.</text>
</comment>
<gene>
    <name evidence="4" type="ORF">ACFO4E_20890</name>
</gene>
<dbReference type="PANTHER" id="PTHR34847:SF1">
    <property type="entry name" value="NODULATION PROTEIN U"/>
    <property type="match status" value="1"/>
</dbReference>
<feature type="domain" description="Carbamoyltransferase C-terminal" evidence="3">
    <location>
        <begin position="411"/>
        <end position="580"/>
    </location>
</feature>
<dbReference type="CDD" id="cd24098">
    <property type="entry name" value="ASKHA_NBD_TobZ_N"/>
    <property type="match status" value="1"/>
</dbReference>
<dbReference type="Gene3D" id="3.90.870.20">
    <property type="entry name" value="Carbamoyltransferase, C-terminal domain"/>
    <property type="match status" value="1"/>
</dbReference>
<evidence type="ECO:0000259" key="3">
    <source>
        <dbReference type="Pfam" id="PF16861"/>
    </source>
</evidence>
<dbReference type="RefSeq" id="WP_378577336.1">
    <property type="nucleotide sequence ID" value="NZ_JBHSFQ010000023.1"/>
</dbReference>
<feature type="domain" description="Carbamoyltransferase" evidence="2">
    <location>
        <begin position="3"/>
        <end position="360"/>
    </location>
</feature>
<dbReference type="Gene3D" id="3.30.420.40">
    <property type="match status" value="2"/>
</dbReference>
<dbReference type="Pfam" id="PF02543">
    <property type="entry name" value="Carbam_trans_N"/>
    <property type="match status" value="1"/>
</dbReference>
<dbReference type="InterPro" id="IPR051338">
    <property type="entry name" value="NodU/CmcH_Carbamoyltrnsfr"/>
</dbReference>
<sequence length="587" mass="64262">MWILGISCFRDDATAALLHDGAIVGIAEEERFLRVKHSVHIPRGTFVTSLNENEPLSDFELRFFPNNAIEYLLTTAGIDYRDIDVVAYDFDFARRVAQWEHFHPVSDIDEPGRRAELSAAWSHVQRLLRDFAAQCSARLEFVPHHLAHAAGAVFGSGLADTHFCVLDGLGELESTTLGYFDGGFHVTHRVPLPHSLGLFYAAVTAFLGFRPFSDEQKTMGLASYGDPRKYASLFEEIVGWPEAGFTTDPGVVWTDDIKMDVSRPPALAGRLGLPGHPSAEQVCRDPYPHVAAAAQLRLEDTIVRLVDSLFRGHRGPRRLAMAGGVALNCKANGELQRRSGIDTLYVQPQAGDAGTALGAAYYAHYRASGSRPEALEHAYWGPEYSSSEVTALLDHRKLSYRRVSAPWETAADLLARGQIVGWFQGRAECGPRALGNRSILAHPGDPGTRDRINRVVKDRETWRPFAASILGERRTDYLAADTESPFMLLTIPLTERGLAELPAAAHVDGTTRPQTVSQQANPRYHSLIRAFEQRTGTGAVLNTSLNVKGEPIANSPAHALDTFHSTALDALVIGDHVLTKAPEAGGP</sequence>
<accession>A0ABV9E0U8</accession>
<reference evidence="5" key="1">
    <citation type="journal article" date="2019" name="Int. J. Syst. Evol. Microbiol.">
        <title>The Global Catalogue of Microorganisms (GCM) 10K type strain sequencing project: providing services to taxonomists for standard genome sequencing and annotation.</title>
        <authorList>
            <consortium name="The Broad Institute Genomics Platform"/>
            <consortium name="The Broad Institute Genome Sequencing Center for Infectious Disease"/>
            <person name="Wu L."/>
            <person name="Ma J."/>
        </authorList>
    </citation>
    <scope>NUCLEOTIDE SEQUENCE [LARGE SCALE GENOMIC DNA]</scope>
    <source>
        <strain evidence="5">XZYJ18</strain>
    </source>
</reference>
<evidence type="ECO:0000313" key="5">
    <source>
        <dbReference type="Proteomes" id="UP001595923"/>
    </source>
</evidence>
<protein>
    <submittedName>
        <fullName evidence="4">Carbamoyltransferase</fullName>
    </submittedName>
</protein>